<dbReference type="RefSeq" id="WP_165901560.1">
    <property type="nucleotide sequence ID" value="NZ_SMFY01000001.1"/>
</dbReference>
<feature type="region of interest" description="Disordered" evidence="1">
    <location>
        <begin position="321"/>
        <end position="344"/>
    </location>
</feature>
<feature type="compositionally biased region" description="Low complexity" evidence="1">
    <location>
        <begin position="322"/>
        <end position="337"/>
    </location>
</feature>
<evidence type="ECO:0000259" key="2">
    <source>
        <dbReference type="Pfam" id="PF16793"/>
    </source>
</evidence>
<feature type="compositionally biased region" description="Basic residues" evidence="1">
    <location>
        <begin position="703"/>
        <end position="712"/>
    </location>
</feature>
<accession>A0A4R1ID57</accession>
<dbReference type="InterPro" id="IPR039459">
    <property type="entry name" value="RepB-like_DNA_primase_dom"/>
</dbReference>
<evidence type="ECO:0000313" key="3">
    <source>
        <dbReference type="EMBL" id="TCK31229.1"/>
    </source>
</evidence>
<comment type="caution">
    <text evidence="3">The sequence shown here is derived from an EMBL/GenBank/DDBJ whole genome shotgun (WGS) entry which is preliminary data.</text>
</comment>
<dbReference type="Pfam" id="PF13481">
    <property type="entry name" value="AAA_25"/>
    <property type="match status" value="1"/>
</dbReference>
<feature type="region of interest" description="Disordered" evidence="1">
    <location>
        <begin position="692"/>
        <end position="721"/>
    </location>
</feature>
<feature type="domain" description="RepB-like DNA primase" evidence="2">
    <location>
        <begin position="121"/>
        <end position="179"/>
    </location>
</feature>
<dbReference type="Gene3D" id="3.40.50.300">
    <property type="entry name" value="P-loop containing nucleotide triphosphate hydrolases"/>
    <property type="match status" value="1"/>
</dbReference>
<evidence type="ECO:0000256" key="1">
    <source>
        <dbReference type="SAM" id="MobiDB-lite"/>
    </source>
</evidence>
<protein>
    <submittedName>
        <fullName evidence="3">DNA primase RepB-like protein</fullName>
    </submittedName>
</protein>
<organism evidence="3 4">
    <name type="scientific">Ancylobacter aquaticus</name>
    <dbReference type="NCBI Taxonomy" id="100"/>
    <lineage>
        <taxon>Bacteria</taxon>
        <taxon>Pseudomonadati</taxon>
        <taxon>Pseudomonadota</taxon>
        <taxon>Alphaproteobacteria</taxon>
        <taxon>Hyphomicrobiales</taxon>
        <taxon>Xanthobacteraceae</taxon>
        <taxon>Ancylobacter</taxon>
    </lineage>
</organism>
<dbReference type="Proteomes" id="UP000295030">
    <property type="component" value="Unassembled WGS sequence"/>
</dbReference>
<gene>
    <name evidence="3" type="ORF">EV667_1335</name>
</gene>
<reference evidence="3 4" key="1">
    <citation type="submission" date="2019-03" db="EMBL/GenBank/DDBJ databases">
        <title>Genomic Encyclopedia of Type Strains, Phase IV (KMG-IV): sequencing the most valuable type-strain genomes for metagenomic binning, comparative biology and taxonomic classification.</title>
        <authorList>
            <person name="Goeker M."/>
        </authorList>
    </citation>
    <scope>NUCLEOTIDE SEQUENCE [LARGE SCALE GENOMIC DNA]</scope>
    <source>
        <strain evidence="3 4">DSM 101</strain>
    </source>
</reference>
<keyword evidence="4" id="KW-1185">Reference proteome</keyword>
<sequence>MLTATQPDLPTSPVRTHVEMLHRLAQGVDGVLVVSVFNASLSHDKGIITHHRVGDVGGMVAAIEAHQGTVGANVYVGLQVMRSGLKRGLRGTEADIVAVLGLVADMDADTGKAAGPYPLPPNLVIETSPGNLQPMWTFDRPVAPAVAKAVARGLKTATGSDHGTADIAHVWRVPGTLNWPNATKLARGRSAEPAPVTVAEPWDGTLTDPAALAIAVGGHDTPGDAAPVTLDDLPEVDGIEVSPDAALLLAACDVGDRSAHAARVVEKLAFDGHPAEVAAALFLSASGDWLQRYASDVRARTDFARMWGRFGEPHAQAREAGEAMAANLKAKAANDNEPQSAEVSRKPPLFISSGDFVRGFRPPDYLLDGIMQSGFLYSLTGQTGAGKTAVALLLSACVAQGMPFAGRETKAGRVFYFAGENPDDVTMRWIGLCHALGLDADDLDVHFIRGVFDIDQFLDHIRAEADRLGGVGLIVVDTTAAYFLGTDENSNVEMGRYARLLRDLALLPPRPAVLAASHPVKNATADTLLPRGGGAFLNELDGNLTLAKRGDASSLHWLGKHRGPDFKPLLFDMKQVTAPGLVDSRGRDIPTVLASPVGEEEVAQRADAGNRDDDEILLAIRANGNRSLSDFAADLGWYSEDGKGDKQRAANATDRLKRQDLVQYAARVWKLTRKGVEVAGPIAERVHMRKSGERLAETVVSNRRGRAPRGKNRSGSSRSAA</sequence>
<proteinExistence type="predicted"/>
<name>A0A4R1ID57_ANCAQ</name>
<dbReference type="InterPro" id="IPR027417">
    <property type="entry name" value="P-loop_NTPase"/>
</dbReference>
<evidence type="ECO:0000313" key="4">
    <source>
        <dbReference type="Proteomes" id="UP000295030"/>
    </source>
</evidence>
<dbReference type="AlphaFoldDB" id="A0A4R1ID57"/>
<dbReference type="Pfam" id="PF16793">
    <property type="entry name" value="RepB_primase"/>
    <property type="match status" value="1"/>
</dbReference>
<dbReference type="EMBL" id="SMFY01000001">
    <property type="protein sequence ID" value="TCK31229.1"/>
    <property type="molecule type" value="Genomic_DNA"/>
</dbReference>
<dbReference type="SUPFAM" id="SSF52540">
    <property type="entry name" value="P-loop containing nucleoside triphosphate hydrolases"/>
    <property type="match status" value="1"/>
</dbReference>
<dbReference type="Gene3D" id="3.30.70.1790">
    <property type="entry name" value="RepB DNA-primase, N-terminal domain"/>
    <property type="match status" value="1"/>
</dbReference>